<feature type="compositionally biased region" description="Polar residues" evidence="2">
    <location>
        <begin position="1"/>
        <end position="20"/>
    </location>
</feature>
<dbReference type="AlphaFoldDB" id="A0AAW0AGK1"/>
<protein>
    <recommendedName>
        <fullName evidence="5">F-box domain-containing protein</fullName>
    </recommendedName>
</protein>
<evidence type="ECO:0000313" key="3">
    <source>
        <dbReference type="EMBL" id="KAK7007977.1"/>
    </source>
</evidence>
<dbReference type="InterPro" id="IPR032675">
    <property type="entry name" value="LRR_dom_sf"/>
</dbReference>
<name>A0AAW0AGK1_9AGAR</name>
<evidence type="ECO:0008006" key="5">
    <source>
        <dbReference type="Google" id="ProtNLM"/>
    </source>
</evidence>
<dbReference type="Gene3D" id="3.80.10.10">
    <property type="entry name" value="Ribonuclease Inhibitor"/>
    <property type="match status" value="1"/>
</dbReference>
<evidence type="ECO:0000256" key="1">
    <source>
        <dbReference type="SAM" id="Coils"/>
    </source>
</evidence>
<dbReference type="PANTHER" id="PTHR38926:SF72">
    <property type="entry name" value="IM:7136021-RELATED"/>
    <property type="match status" value="1"/>
</dbReference>
<keyword evidence="1" id="KW-0175">Coiled coil</keyword>
<proteinExistence type="predicted"/>
<comment type="caution">
    <text evidence="3">The sequence shown here is derived from an EMBL/GenBank/DDBJ whole genome shotgun (WGS) entry which is preliminary data.</text>
</comment>
<feature type="region of interest" description="Disordered" evidence="2">
    <location>
        <begin position="1"/>
        <end position="22"/>
    </location>
</feature>
<dbReference type="Proteomes" id="UP001362999">
    <property type="component" value="Unassembled WGS sequence"/>
</dbReference>
<keyword evidence="4" id="KW-1185">Reference proteome</keyword>
<accession>A0AAW0AGK1</accession>
<evidence type="ECO:0000256" key="2">
    <source>
        <dbReference type="SAM" id="MobiDB-lite"/>
    </source>
</evidence>
<sequence>MSLGASQTDTSPTTILSESPSPFADKLRTNYVPSDPEIADIRRLVHSESVWAQDISRMDEEIQEMQLALDQLKAKQAALKETFDAHRALISPLRLTPDDILREIFMACLPTLHNALMDANQAPLIFGRICRRWRVVAHSTPMLWSSVYVPLTTSADISISAISAALKRWLERSGSRPLDISLYALKPHHSSVIDTGSTLPILLDAASRLRRLSLAGDLEAFQPLLLLGAESLPLLTSLHLYNGNLDDHRVLEHAMKLIGIPNLTSVSMSINLNALSLPSQWSHLRTLYLWHEGDPSAACRLGCNEWLELLRRCPNLQRCEVYISESLPDFTFSSDIAPITLPSLHTLKMFGDFRLSNWVPRLSMPNLLYLRFGFAKSRFRRIDIPPTSSHKAMVASIDCSLLSRSGLYALLSSFPALSHLELLAYYSSLQGYTVDDALLAELHNVCQMLTHLVIHPPTTISHAAVSDFIRARIHSHPPLQQVEAHLLAQKVDLAPDIQSFVDNGLRLKFEYLPRKSTWPFNPSAGIYVQDDFM</sequence>
<dbReference type="PANTHER" id="PTHR38926">
    <property type="entry name" value="F-BOX DOMAIN CONTAINING PROTEIN, EXPRESSED"/>
    <property type="match status" value="1"/>
</dbReference>
<gene>
    <name evidence="3" type="ORF">R3P38DRAFT_3026851</name>
</gene>
<dbReference type="SUPFAM" id="SSF52047">
    <property type="entry name" value="RNI-like"/>
    <property type="match status" value="1"/>
</dbReference>
<dbReference type="EMBL" id="JAWWNJ010000069">
    <property type="protein sequence ID" value="KAK7007977.1"/>
    <property type="molecule type" value="Genomic_DNA"/>
</dbReference>
<evidence type="ECO:0000313" key="4">
    <source>
        <dbReference type="Proteomes" id="UP001362999"/>
    </source>
</evidence>
<reference evidence="3 4" key="1">
    <citation type="journal article" date="2024" name="J Genomics">
        <title>Draft genome sequencing and assembly of Favolaschia claudopus CIRM-BRFM 2984 isolated from oak limbs.</title>
        <authorList>
            <person name="Navarro D."/>
            <person name="Drula E."/>
            <person name="Chaduli D."/>
            <person name="Cazenave R."/>
            <person name="Ahrendt S."/>
            <person name="Wang J."/>
            <person name="Lipzen A."/>
            <person name="Daum C."/>
            <person name="Barry K."/>
            <person name="Grigoriev I.V."/>
            <person name="Favel A."/>
            <person name="Rosso M.N."/>
            <person name="Martin F."/>
        </authorList>
    </citation>
    <scope>NUCLEOTIDE SEQUENCE [LARGE SCALE GENOMIC DNA]</scope>
    <source>
        <strain evidence="3 4">CIRM-BRFM 2984</strain>
    </source>
</reference>
<feature type="coiled-coil region" evidence="1">
    <location>
        <begin position="55"/>
        <end position="82"/>
    </location>
</feature>
<organism evidence="3 4">
    <name type="scientific">Favolaschia claudopus</name>
    <dbReference type="NCBI Taxonomy" id="2862362"/>
    <lineage>
        <taxon>Eukaryota</taxon>
        <taxon>Fungi</taxon>
        <taxon>Dikarya</taxon>
        <taxon>Basidiomycota</taxon>
        <taxon>Agaricomycotina</taxon>
        <taxon>Agaricomycetes</taxon>
        <taxon>Agaricomycetidae</taxon>
        <taxon>Agaricales</taxon>
        <taxon>Marasmiineae</taxon>
        <taxon>Mycenaceae</taxon>
        <taxon>Favolaschia</taxon>
    </lineage>
</organism>